<comment type="subcellular location">
    <subcellularLocation>
        <location evidence="8">Cell membrane</location>
        <topology evidence="8">Single-pass membrane protein</topology>
    </subcellularLocation>
    <text evidence="8">Colocalized with FtsZ to the nascent septal site.</text>
</comment>
<name>A0A0B6ASJ0_PRIM2</name>
<evidence type="ECO:0000256" key="2">
    <source>
        <dbReference type="ARBA" id="ARBA00022692"/>
    </source>
</evidence>
<dbReference type="InterPro" id="IPR010379">
    <property type="entry name" value="EzrA"/>
</dbReference>
<reference evidence="9 10" key="1">
    <citation type="journal article" date="2015" name="Genome Announc.">
        <title>Complete genome sequences for 35 biothreat assay-relevant bacillus species.</title>
        <authorList>
            <person name="Johnson S.L."/>
            <person name="Daligault H.E."/>
            <person name="Davenport K.W."/>
            <person name="Jaissle J."/>
            <person name="Frey K.G."/>
            <person name="Ladner J.T."/>
            <person name="Broomall S.M."/>
            <person name="Bishop-Lilly K.A."/>
            <person name="Bruce D.C."/>
            <person name="Gibbons H.S."/>
            <person name="Coyne S.R."/>
            <person name="Lo C.C."/>
            <person name="Meincke L."/>
            <person name="Munk A.C."/>
            <person name="Koroleva G.I."/>
            <person name="Rosenzweig C.N."/>
            <person name="Palacios G.F."/>
            <person name="Redden C.L."/>
            <person name="Minogue T.D."/>
            <person name="Chain P.S."/>
        </authorList>
    </citation>
    <scope>NUCLEOTIDE SEQUENCE [LARGE SCALE GENOMIC DNA]</scope>
    <source>
        <strain evidence="10">ATCC 14581 / DSM 32 / JCM 2506 / NBRC 15308 / NCIMB 9376 / NCTC 10342 / NRRL B-14308 / VKM B-512</strain>
    </source>
</reference>
<feature type="coiled-coil region" evidence="8">
    <location>
        <begin position="376"/>
        <end position="431"/>
    </location>
</feature>
<keyword evidence="7 8" id="KW-0131">Cell cycle</keyword>
<evidence type="ECO:0000313" key="10">
    <source>
        <dbReference type="Proteomes" id="UP000031829"/>
    </source>
</evidence>
<accession>A0A0B6ASJ0</accession>
<evidence type="ECO:0000256" key="6">
    <source>
        <dbReference type="ARBA" id="ARBA00023210"/>
    </source>
</evidence>
<dbReference type="NCBIfam" id="NF003413">
    <property type="entry name" value="PRK04778.1-7"/>
    <property type="match status" value="1"/>
</dbReference>
<feature type="topological domain" description="Cytoplasmic" evidence="8">
    <location>
        <begin position="22"/>
        <end position="563"/>
    </location>
</feature>
<dbReference type="GO" id="GO:0000921">
    <property type="term" value="P:septin ring assembly"/>
    <property type="evidence" value="ECO:0007669"/>
    <property type="project" value="InterPro"/>
</dbReference>
<dbReference type="Proteomes" id="UP000031829">
    <property type="component" value="Chromosome"/>
</dbReference>
<dbReference type="KEGG" id="bmeg:BG04_1796"/>
<dbReference type="AlphaFoldDB" id="A0A0B6ASJ0"/>
<dbReference type="HOGENOM" id="CLU_034079_1_0_9"/>
<evidence type="ECO:0000313" key="9">
    <source>
        <dbReference type="EMBL" id="AJI22809.1"/>
    </source>
</evidence>
<dbReference type="GO" id="GO:0000917">
    <property type="term" value="P:division septum assembly"/>
    <property type="evidence" value="ECO:0007669"/>
    <property type="project" value="UniProtKB-KW"/>
</dbReference>
<evidence type="ECO:0000256" key="8">
    <source>
        <dbReference type="HAMAP-Rule" id="MF_00728"/>
    </source>
</evidence>
<comment type="similarity">
    <text evidence="8">Belongs to the EzrA family.</text>
</comment>
<evidence type="ECO:0000256" key="7">
    <source>
        <dbReference type="ARBA" id="ARBA00023306"/>
    </source>
</evidence>
<keyword evidence="5 8" id="KW-0472">Membrane</keyword>
<evidence type="ECO:0000256" key="1">
    <source>
        <dbReference type="ARBA" id="ARBA00022618"/>
    </source>
</evidence>
<evidence type="ECO:0000256" key="4">
    <source>
        <dbReference type="ARBA" id="ARBA00023054"/>
    </source>
</evidence>
<keyword evidence="4 8" id="KW-0175">Coiled coil</keyword>
<gene>
    <name evidence="8" type="primary">ezrA</name>
    <name evidence="9" type="ORF">BG04_1796</name>
</gene>
<keyword evidence="6 8" id="KW-0717">Septation</keyword>
<dbReference type="EMBL" id="CP009920">
    <property type="protein sequence ID" value="AJI22809.1"/>
    <property type="molecule type" value="Genomic_DNA"/>
</dbReference>
<protein>
    <recommendedName>
        <fullName evidence="8">Septation ring formation regulator EzrA</fullName>
    </recommendedName>
</protein>
<keyword evidence="3 8" id="KW-1133">Transmembrane helix</keyword>
<proteinExistence type="inferred from homology"/>
<keyword evidence="1 8" id="KW-0132">Cell division</keyword>
<keyword evidence="8" id="KW-1003">Cell membrane</keyword>
<dbReference type="GO" id="GO:0005940">
    <property type="term" value="C:septin ring"/>
    <property type="evidence" value="ECO:0007669"/>
    <property type="project" value="InterPro"/>
</dbReference>
<sequence>MEFIIALIILIIGLVVYGMFSRKKIYQEIDRLETIKVELANTPVAEEISKVKELNMTGQTEELFERWREQWDEIISTNLPKIDKELFETEEAADKYRFKKAKQLSIHIDQALEQTKIDIENILTELQNLIGSEQDNRYDIEELNQLHRHVKKKLLAHRYSYGNAEKTLEYAINTSKEQFKKYEEETINGNYLQAREIVLQLKTDLTAIDSYLEQIPKVLVECQTTLPVQFNELLDGFHEMSEQGYVLDHLQVEETVELLKQETAEIIADIEELYVEEAITKLDDVNERLEQLYDSLEHEVFSYHKMNRESHTVSNFLRMLQERNRELREETLFVQQSYHFKERDLDVYYKMDRELKRLTNLYYNISDKVAEHNLAYSVIQEELEDVSKQLNQLKESQESYSDMLQALRKDELSAKDKIEELKSQLIEARRLIQKSNLPGVPEEYKVQLEKTVHILNEVTAKLKEKPLNIQAVQSLLEDAVGFVQDTFDETEAMLEEARLVERVIQYGNRYRSTHHSIAQSLEEAEEAFRHYEYKEALKQASAAIEQVDPGALDRIQRIVSSQS</sequence>
<organism evidence="9 10">
    <name type="scientific">Priestia megaterium (strain ATCC 14581 / DSM 32 / CCUG 1817 / JCM 2506 / NBRC 15308 / NCIMB 9376 / NCTC 10342 / NRRL B-14308 / VKM B-512 / Ford 19)</name>
    <name type="common">Bacillus megaterium</name>
    <dbReference type="NCBI Taxonomy" id="1348623"/>
    <lineage>
        <taxon>Bacteria</taxon>
        <taxon>Bacillati</taxon>
        <taxon>Bacillota</taxon>
        <taxon>Bacilli</taxon>
        <taxon>Bacillales</taxon>
        <taxon>Bacillaceae</taxon>
        <taxon>Priestia</taxon>
    </lineage>
</organism>
<dbReference type="Pfam" id="PF06160">
    <property type="entry name" value="EzrA"/>
    <property type="match status" value="1"/>
</dbReference>
<dbReference type="GeneID" id="93645261"/>
<evidence type="ECO:0000256" key="5">
    <source>
        <dbReference type="ARBA" id="ARBA00023136"/>
    </source>
</evidence>
<dbReference type="GO" id="GO:0005886">
    <property type="term" value="C:plasma membrane"/>
    <property type="evidence" value="ECO:0007669"/>
    <property type="project" value="UniProtKB-SubCell"/>
</dbReference>
<feature type="topological domain" description="Extracellular" evidence="8">
    <location>
        <begin position="1"/>
        <end position="2"/>
    </location>
</feature>
<evidence type="ECO:0000256" key="3">
    <source>
        <dbReference type="ARBA" id="ARBA00022989"/>
    </source>
</evidence>
<dbReference type="RefSeq" id="WP_016765733.1">
    <property type="nucleotide sequence ID" value="NZ_BCVB01000008.1"/>
</dbReference>
<dbReference type="HAMAP" id="MF_00728">
    <property type="entry name" value="EzrA"/>
    <property type="match status" value="1"/>
</dbReference>
<keyword evidence="2 8" id="KW-0812">Transmembrane</keyword>
<comment type="function">
    <text evidence="8">Negative regulator of FtsZ ring formation; modulates the frequency and position of FtsZ ring formation. Inhibits FtsZ ring formation at polar sites. Interacts either with FtsZ or with one of its binding partners to promote depolymerization.</text>
</comment>